<protein>
    <recommendedName>
        <fullName evidence="2">CHAT domain-containing protein</fullName>
    </recommendedName>
</protein>
<dbReference type="Pfam" id="PF13374">
    <property type="entry name" value="TPR_10"/>
    <property type="match status" value="3"/>
</dbReference>
<dbReference type="Proteomes" id="UP000015241">
    <property type="component" value="Unassembled WGS sequence"/>
</dbReference>
<dbReference type="EMBL" id="KE504123">
    <property type="protein sequence ID" value="EPT05715.1"/>
    <property type="molecule type" value="Genomic_DNA"/>
</dbReference>
<dbReference type="InterPro" id="IPR011990">
    <property type="entry name" value="TPR-like_helical_dom_sf"/>
</dbReference>
<dbReference type="InterPro" id="IPR024983">
    <property type="entry name" value="CHAT_dom"/>
</dbReference>
<keyword evidence="4" id="KW-1185">Reference proteome</keyword>
<dbReference type="eggNOG" id="KOG4626">
    <property type="taxonomic scope" value="Eukaryota"/>
</dbReference>
<name>S8G6B0_FOMSC</name>
<sequence>MTELAEPPRQLRATSAQFSPGDQTDQRGALFLAAGLESYDHFRRFGDRADLDLAVMSLKRALFHWPPGHQAHVVNNLAVALHTRFEQLGDRADLDSGIDLLREALELHPAGHPDRSASINDLATYLQTRFELLGDRADLDSAVTLHREALELRPVGHPDRGSSLNNLANALLGDHADLDSVIALHREALEIHPVGHPHRSFSLNNIGSALQSRFEQLGDRADLDSAINLHREALELRPSGHPDRSSSLSILATALRTRFKQLGDRADLDSAITLRREALELRPAGHPDRSMLLNNLARSLNTRFEQLGDRADLDSIISLHCEALEHHPAGHPDRSSSLTDLGSALQSRFRHRGDRADLASAINLHHEALELHPTGHPDRCGSLGNLANDLKIRFEQFGDPADLDNAIALHRESHELHPVGHPHRSVSLNNLASSLNTRFRQLGDRADLDSVISLHCEALELCPAGDPRRSWSLTNLGSALQSRFEQLGDCADLDRAIDLHHEALELRPVGHLGRSWVLSNLAVTLQTRFEQLGGRTDLDRAIDLHRDTLELCPAGHSNHSLSLNNLATALHIRFTHFGDRVDLESATSLHREVLVLHPAGHPIRSLSLRNLANTLQCQFEQLGALVDMDSVITLHREALELCPTGHPHHSLALHSLASALQTRFNQLGDHADLDKAIDLHREAVELLPTGHPNHVASLNNLAISLFHRWHDSKDNAALDEFVGLCETAATVPPGISLLAVARLARFSEIGVFDQPTQKRVVEVYSEVISLMPQVAYLGLSPSRRLQSIIRAEPAAVMAASHALALHDISTAIQLLEQGRAVFWQQATRLRTPLLDSQLPQSKQNEINQLLHSLDNQPSFLNPQDRRSVEQDDTKRWRQTQRLEELLKEAREQFEAEAEEHSLLPPKFPTLIQAARKGPIVLLLSTAVFSGAVIIKQGGASVVHIPEANPSWLVNWVVSWYQWVESARVARAAHLVGQNIPHNQHELLAELWHKVAFPVIQALGFLQVCFWSCYWKDCMAYNIFSGKSERQIMVVSGITLCPTGIFSHIPIHAAGVYPNGPCCSDYFISSYTSTLTALLKSRDSFQQPLPTHTAKVVLAAVPTAANSSAATIHGTTQEINAIKHLLCGAQPSLLQDSSRVVVLHDAQSAALKEQLRDASILHLASHGIQMQGDPLQSGFLMADKMLTMKELMEDMELSLPNAFLAILSACQTATGDVEQADQAVHLAATMQFLGFKSVVATMWNMADSVGTDIAKTLYQHLYRDPSKPLDPDLVAIALDDAVKRLCTSTTGEEVLPSTWAPFIHIGL</sequence>
<proteinExistence type="predicted"/>
<evidence type="ECO:0000313" key="3">
    <source>
        <dbReference type="EMBL" id="EPT05715.1"/>
    </source>
</evidence>
<dbReference type="STRING" id="743788.S8G6B0"/>
<accession>S8G6B0</accession>
<dbReference type="PANTHER" id="PTHR19959:SF119">
    <property type="entry name" value="FUNGAL LIPASE-LIKE DOMAIN-CONTAINING PROTEIN"/>
    <property type="match status" value="1"/>
</dbReference>
<dbReference type="OrthoDB" id="2801055at2759"/>
<evidence type="ECO:0000259" key="2">
    <source>
        <dbReference type="Pfam" id="PF12770"/>
    </source>
</evidence>
<dbReference type="Gene3D" id="1.25.40.10">
    <property type="entry name" value="Tetratricopeptide repeat domain"/>
    <property type="match status" value="4"/>
</dbReference>
<organism evidence="3 4">
    <name type="scientific">Fomitopsis schrenkii</name>
    <name type="common">Brown rot fungus</name>
    <dbReference type="NCBI Taxonomy" id="2126942"/>
    <lineage>
        <taxon>Eukaryota</taxon>
        <taxon>Fungi</taxon>
        <taxon>Dikarya</taxon>
        <taxon>Basidiomycota</taxon>
        <taxon>Agaricomycotina</taxon>
        <taxon>Agaricomycetes</taxon>
        <taxon>Polyporales</taxon>
        <taxon>Fomitopsis</taxon>
    </lineage>
</organism>
<gene>
    <name evidence="3" type="ORF">FOMPIDRAFT_1111424</name>
</gene>
<feature type="compositionally biased region" description="Polar residues" evidence="1">
    <location>
        <begin position="12"/>
        <end position="22"/>
    </location>
</feature>
<evidence type="ECO:0000256" key="1">
    <source>
        <dbReference type="SAM" id="MobiDB-lite"/>
    </source>
</evidence>
<reference evidence="3 4" key="1">
    <citation type="journal article" date="2012" name="Science">
        <title>The Paleozoic origin of enzymatic lignin decomposition reconstructed from 31 fungal genomes.</title>
        <authorList>
            <person name="Floudas D."/>
            <person name="Binder M."/>
            <person name="Riley R."/>
            <person name="Barry K."/>
            <person name="Blanchette R.A."/>
            <person name="Henrissat B."/>
            <person name="Martinez A.T."/>
            <person name="Otillar R."/>
            <person name="Spatafora J.W."/>
            <person name="Yadav J.S."/>
            <person name="Aerts A."/>
            <person name="Benoit I."/>
            <person name="Boyd A."/>
            <person name="Carlson A."/>
            <person name="Copeland A."/>
            <person name="Coutinho P.M."/>
            <person name="de Vries R.P."/>
            <person name="Ferreira P."/>
            <person name="Findley K."/>
            <person name="Foster B."/>
            <person name="Gaskell J."/>
            <person name="Glotzer D."/>
            <person name="Gorecki P."/>
            <person name="Heitman J."/>
            <person name="Hesse C."/>
            <person name="Hori C."/>
            <person name="Igarashi K."/>
            <person name="Jurgens J.A."/>
            <person name="Kallen N."/>
            <person name="Kersten P."/>
            <person name="Kohler A."/>
            <person name="Kuees U."/>
            <person name="Kumar T.K.A."/>
            <person name="Kuo A."/>
            <person name="LaButti K."/>
            <person name="Larrondo L.F."/>
            <person name="Lindquist E."/>
            <person name="Ling A."/>
            <person name="Lombard V."/>
            <person name="Lucas S."/>
            <person name="Lundell T."/>
            <person name="Martin R."/>
            <person name="McLaughlin D.J."/>
            <person name="Morgenstern I."/>
            <person name="Morin E."/>
            <person name="Murat C."/>
            <person name="Nagy L.G."/>
            <person name="Nolan M."/>
            <person name="Ohm R.A."/>
            <person name="Patyshakuliyeva A."/>
            <person name="Rokas A."/>
            <person name="Ruiz-Duenas F.J."/>
            <person name="Sabat G."/>
            <person name="Salamov A."/>
            <person name="Samejima M."/>
            <person name="Schmutz J."/>
            <person name="Slot J.C."/>
            <person name="St John F."/>
            <person name="Stenlid J."/>
            <person name="Sun H."/>
            <person name="Sun S."/>
            <person name="Syed K."/>
            <person name="Tsang A."/>
            <person name="Wiebenga A."/>
            <person name="Young D."/>
            <person name="Pisabarro A."/>
            <person name="Eastwood D.C."/>
            <person name="Martin F."/>
            <person name="Cullen D."/>
            <person name="Grigoriev I.V."/>
            <person name="Hibbett D.S."/>
        </authorList>
    </citation>
    <scope>NUCLEOTIDE SEQUENCE</scope>
    <source>
        <strain evidence="4">FP-58527</strain>
    </source>
</reference>
<feature type="compositionally biased region" description="Basic and acidic residues" evidence="1">
    <location>
        <begin position="863"/>
        <end position="875"/>
    </location>
</feature>
<evidence type="ECO:0000313" key="4">
    <source>
        <dbReference type="Proteomes" id="UP000015241"/>
    </source>
</evidence>
<feature type="domain" description="CHAT" evidence="2">
    <location>
        <begin position="989"/>
        <end position="1305"/>
    </location>
</feature>
<feature type="region of interest" description="Disordered" evidence="1">
    <location>
        <begin position="856"/>
        <end position="875"/>
    </location>
</feature>
<dbReference type="Pfam" id="PF12770">
    <property type="entry name" value="CHAT"/>
    <property type="match status" value="1"/>
</dbReference>
<dbReference type="SUPFAM" id="SSF48452">
    <property type="entry name" value="TPR-like"/>
    <property type="match status" value="2"/>
</dbReference>
<dbReference type="InParanoid" id="S8G6B0"/>
<dbReference type="PANTHER" id="PTHR19959">
    <property type="entry name" value="KINESIN LIGHT CHAIN"/>
    <property type="match status" value="1"/>
</dbReference>
<feature type="region of interest" description="Disordered" evidence="1">
    <location>
        <begin position="1"/>
        <end position="22"/>
    </location>
</feature>
<dbReference type="HOGENOM" id="CLU_001305_0_1_1"/>